<feature type="transmembrane region" description="Helical" evidence="1">
    <location>
        <begin position="205"/>
        <end position="224"/>
    </location>
</feature>
<dbReference type="NCBIfam" id="TIGR03082">
    <property type="entry name" value="Gneg_AbrB_dup"/>
    <property type="match status" value="2"/>
</dbReference>
<keyword evidence="4" id="KW-1185">Reference proteome</keyword>
<evidence type="ECO:0000256" key="1">
    <source>
        <dbReference type="SAM" id="Phobius"/>
    </source>
</evidence>
<dbReference type="Proteomes" id="UP000480556">
    <property type="component" value="Unassembled WGS sequence"/>
</dbReference>
<dbReference type="Pfam" id="PF05145">
    <property type="entry name" value="AbrB"/>
    <property type="match status" value="1"/>
</dbReference>
<gene>
    <name evidence="3" type="ORF">GFH30_08560</name>
    <name evidence="2" type="ORF">GHJ48_13000</name>
</gene>
<protein>
    <submittedName>
        <fullName evidence="2">AbrB family transcriptional regulator</fullName>
    </submittedName>
</protein>
<feature type="transmembrane region" description="Helical" evidence="1">
    <location>
        <begin position="230"/>
        <end position="249"/>
    </location>
</feature>
<feature type="transmembrane region" description="Helical" evidence="1">
    <location>
        <begin position="146"/>
        <end position="165"/>
    </location>
</feature>
<evidence type="ECO:0000313" key="2">
    <source>
        <dbReference type="EMBL" id="MQW93295.1"/>
    </source>
</evidence>
<dbReference type="AlphaFoldDB" id="A0A5Q0P5U0"/>
<dbReference type="GO" id="GO:0016020">
    <property type="term" value="C:membrane"/>
    <property type="evidence" value="ECO:0007669"/>
    <property type="project" value="InterPro"/>
</dbReference>
<dbReference type="EMBL" id="WITK01000029">
    <property type="protein sequence ID" value="MQW93295.1"/>
    <property type="molecule type" value="Genomic_DNA"/>
</dbReference>
<dbReference type="PIRSF" id="PIRSF038991">
    <property type="entry name" value="Protein_AbrB"/>
    <property type="match status" value="1"/>
</dbReference>
<keyword evidence="1" id="KW-0812">Transmembrane</keyword>
<evidence type="ECO:0000313" key="3">
    <source>
        <dbReference type="EMBL" id="QGA11441.1"/>
    </source>
</evidence>
<evidence type="ECO:0000313" key="5">
    <source>
        <dbReference type="Proteomes" id="UP000480556"/>
    </source>
</evidence>
<dbReference type="RefSeq" id="WP_153371834.1">
    <property type="nucleotide sequence ID" value="NZ_CP045650.1"/>
</dbReference>
<keyword evidence="1" id="KW-1133">Transmembrane helix</keyword>
<organism evidence="2 5">
    <name type="scientific">Acinetobacter wanghuae</name>
    <dbReference type="NCBI Taxonomy" id="2662362"/>
    <lineage>
        <taxon>Bacteria</taxon>
        <taxon>Pseudomonadati</taxon>
        <taxon>Pseudomonadota</taxon>
        <taxon>Gammaproteobacteria</taxon>
        <taxon>Moraxellales</taxon>
        <taxon>Moraxellaceae</taxon>
        <taxon>Acinetobacter</taxon>
    </lineage>
</organism>
<feature type="transmembrane region" description="Helical" evidence="1">
    <location>
        <begin position="261"/>
        <end position="281"/>
    </location>
</feature>
<dbReference type="Proteomes" id="UP000327478">
    <property type="component" value="Chromosome"/>
</dbReference>
<dbReference type="EMBL" id="CP045650">
    <property type="protein sequence ID" value="QGA11441.1"/>
    <property type="molecule type" value="Genomic_DNA"/>
</dbReference>
<accession>A0A5Q0P5U0</accession>
<dbReference type="PANTHER" id="PTHR38457:SF1">
    <property type="entry name" value="REGULATOR ABRB-RELATED"/>
    <property type="match status" value="1"/>
</dbReference>
<dbReference type="InterPro" id="IPR017516">
    <property type="entry name" value="AbrB_dup"/>
</dbReference>
<dbReference type="InterPro" id="IPR007820">
    <property type="entry name" value="AbrB_fam"/>
</dbReference>
<evidence type="ECO:0000313" key="4">
    <source>
        <dbReference type="Proteomes" id="UP000327478"/>
    </source>
</evidence>
<feature type="transmembrane region" description="Helical" evidence="1">
    <location>
        <begin position="312"/>
        <end position="336"/>
    </location>
</feature>
<dbReference type="GO" id="GO:0010468">
    <property type="term" value="P:regulation of gene expression"/>
    <property type="evidence" value="ECO:0007669"/>
    <property type="project" value="InterPro"/>
</dbReference>
<sequence length="350" mass="38786">MKKIISNAKGLAIALIGAVLAKYTHIPLPWLLGPLLAALLMGSIGQPLSCHPHWRKGGQIIIGMALGLYFTPALVQAIVSYWTFILLGILWSLVLGTMLAVLQYRINGLDWATAWFSSAIGSASEMVNIAEQYHAQVDKVVAAHSLRIVILVVLVPIFMGLYFQAEWSNLVVQDTEYYGFFQVLVFFLLALCAGKVFHYFNLLNAWILGPLTILGLLSFFGILQLRFPEWFIALGQLCIGWSLGSKFPFSFLKNSKKFIGLTFLFNLLGLALSIIFALLLIRLSHADAQILILGLSPGGIAEMSLMAKALGLAVPIVVAFQLSRLIFVILTIRFFYQRSLQLFFKSIDKS</sequence>
<keyword evidence="1" id="KW-0472">Membrane</keyword>
<feature type="transmembrane region" description="Helical" evidence="1">
    <location>
        <begin position="177"/>
        <end position="198"/>
    </location>
</feature>
<feature type="transmembrane region" description="Helical" evidence="1">
    <location>
        <begin position="84"/>
        <end position="102"/>
    </location>
</feature>
<dbReference type="PANTHER" id="PTHR38457">
    <property type="entry name" value="REGULATOR ABRB-RELATED"/>
    <property type="match status" value="1"/>
</dbReference>
<proteinExistence type="predicted"/>
<name>A0A5Q0P5U0_9GAMM</name>
<reference evidence="4 5" key="1">
    <citation type="submission" date="2019-10" db="EMBL/GenBank/DDBJ databases">
        <authorList>
            <person name="Dong K."/>
        </authorList>
    </citation>
    <scope>NUCLEOTIDE SEQUENCE [LARGE SCALE GENOMIC DNA]</scope>
    <source>
        <strain evidence="3">Dk386</strain>
        <strain evidence="4">dk386</strain>
        <strain evidence="2">Dk771</strain>
        <strain evidence="5">dk771</strain>
    </source>
</reference>